<reference evidence="2" key="1">
    <citation type="submission" date="2025-08" db="UniProtKB">
        <authorList>
            <consortium name="RefSeq"/>
        </authorList>
    </citation>
    <scope>IDENTIFICATION</scope>
    <source>
        <strain evidence="2">11010-0011.00</strain>
        <tissue evidence="2">Whole body</tissue>
    </source>
</reference>
<organism evidence="1 2">
    <name type="scientific">Drosophila lebanonensis</name>
    <name type="common">Fruit fly</name>
    <name type="synonym">Scaptodrosophila lebanonensis</name>
    <dbReference type="NCBI Taxonomy" id="7225"/>
    <lineage>
        <taxon>Eukaryota</taxon>
        <taxon>Metazoa</taxon>
        <taxon>Ecdysozoa</taxon>
        <taxon>Arthropoda</taxon>
        <taxon>Hexapoda</taxon>
        <taxon>Insecta</taxon>
        <taxon>Pterygota</taxon>
        <taxon>Neoptera</taxon>
        <taxon>Endopterygota</taxon>
        <taxon>Diptera</taxon>
        <taxon>Brachycera</taxon>
        <taxon>Muscomorpha</taxon>
        <taxon>Ephydroidea</taxon>
        <taxon>Drosophilidae</taxon>
        <taxon>Scaptodrosophila</taxon>
    </lineage>
</organism>
<dbReference type="Proteomes" id="UP000504634">
    <property type="component" value="Unplaced"/>
</dbReference>
<evidence type="ECO:0000313" key="1">
    <source>
        <dbReference type="Proteomes" id="UP000504634"/>
    </source>
</evidence>
<dbReference type="AlphaFoldDB" id="A0A6J2U3W2"/>
<dbReference type="RefSeq" id="XP_030383321.1">
    <property type="nucleotide sequence ID" value="XM_030527461.1"/>
</dbReference>
<evidence type="ECO:0000313" key="2">
    <source>
        <dbReference type="RefSeq" id="XP_030383321.1"/>
    </source>
</evidence>
<accession>A0A6J2U3W2</accession>
<protein>
    <submittedName>
        <fullName evidence="2">Uncharacterized protein LOC115630800</fullName>
    </submittedName>
</protein>
<name>A0A6J2U3W2_DROLE</name>
<keyword evidence="1" id="KW-1185">Reference proteome</keyword>
<dbReference type="OrthoDB" id="8066224at2759"/>
<sequence length="157" mass="18514">MTNTAQLFLESTHVFEYAELKKLLEEEFKCDYKCSADIHTELRERRKSKQESFHEYMLQMNKIAAIGDIDTQSVIRYVVDGLQMKSDFKYTLYSCKSFRELQEQYEVRTEKYIQTVPKRRIIASTVDPPIIYERIAKPLQSVSAVTRVDICPEIVQQ</sequence>
<gene>
    <name evidence="2" type="primary">LOC115630800</name>
</gene>
<dbReference type="GeneID" id="115630800"/>
<proteinExistence type="predicted"/>